<dbReference type="NCBIfam" id="TIGR00046">
    <property type="entry name" value="RsmE family RNA methyltransferase"/>
    <property type="match status" value="1"/>
</dbReference>
<evidence type="ECO:0000256" key="5">
    <source>
        <dbReference type="ARBA" id="ARBA00022552"/>
    </source>
</evidence>
<comment type="catalytic activity">
    <reaction evidence="10">
        <text>uridine(1498) in 16S rRNA + S-adenosyl-L-methionine = N(3)-methyluridine(1498) in 16S rRNA + S-adenosyl-L-homocysteine + H(+)</text>
        <dbReference type="Rhea" id="RHEA:42920"/>
        <dbReference type="Rhea" id="RHEA-COMP:10283"/>
        <dbReference type="Rhea" id="RHEA-COMP:10284"/>
        <dbReference type="ChEBI" id="CHEBI:15378"/>
        <dbReference type="ChEBI" id="CHEBI:57856"/>
        <dbReference type="ChEBI" id="CHEBI:59789"/>
        <dbReference type="ChEBI" id="CHEBI:65315"/>
        <dbReference type="ChEBI" id="CHEBI:74502"/>
        <dbReference type="EC" id="2.1.1.193"/>
    </reaction>
</comment>
<dbReference type="SUPFAM" id="SSF75217">
    <property type="entry name" value="alpha/beta knot"/>
    <property type="match status" value="1"/>
</dbReference>
<dbReference type="InterPro" id="IPR029028">
    <property type="entry name" value="Alpha/beta_knot_MTases"/>
</dbReference>
<keyword evidence="4" id="KW-0963">Cytoplasm</keyword>
<dbReference type="AlphaFoldDB" id="A0AAV1I139"/>
<dbReference type="EMBL" id="CAUYUE010000004">
    <property type="protein sequence ID" value="CAK0764723.1"/>
    <property type="molecule type" value="Genomic_DNA"/>
</dbReference>
<dbReference type="Proteomes" id="UP001314263">
    <property type="component" value="Unassembled WGS sequence"/>
</dbReference>
<keyword evidence="6" id="KW-0489">Methyltransferase</keyword>
<protein>
    <recommendedName>
        <fullName evidence="3">16S rRNA (uracil(1498)-N(3))-methyltransferase</fullName>
        <ecNumber evidence="3">2.1.1.193</ecNumber>
    </recommendedName>
</protein>
<evidence type="ECO:0000256" key="1">
    <source>
        <dbReference type="ARBA" id="ARBA00004496"/>
    </source>
</evidence>
<dbReference type="Pfam" id="PF04452">
    <property type="entry name" value="Methyltrans_RNA"/>
    <property type="match status" value="1"/>
</dbReference>
<evidence type="ECO:0000256" key="8">
    <source>
        <dbReference type="ARBA" id="ARBA00022691"/>
    </source>
</evidence>
<organism evidence="13 14">
    <name type="scientific">Coccomyxa viridis</name>
    <dbReference type="NCBI Taxonomy" id="1274662"/>
    <lineage>
        <taxon>Eukaryota</taxon>
        <taxon>Viridiplantae</taxon>
        <taxon>Chlorophyta</taxon>
        <taxon>core chlorophytes</taxon>
        <taxon>Trebouxiophyceae</taxon>
        <taxon>Trebouxiophyceae incertae sedis</taxon>
        <taxon>Coccomyxaceae</taxon>
        <taxon>Coccomyxa</taxon>
    </lineage>
</organism>
<dbReference type="GO" id="GO:0070475">
    <property type="term" value="P:rRNA base methylation"/>
    <property type="evidence" value="ECO:0007669"/>
    <property type="project" value="TreeGrafter"/>
</dbReference>
<keyword evidence="14" id="KW-1185">Reference proteome</keyword>
<evidence type="ECO:0000313" key="13">
    <source>
        <dbReference type="EMBL" id="CAK0764723.1"/>
    </source>
</evidence>
<evidence type="ECO:0000259" key="11">
    <source>
        <dbReference type="Pfam" id="PF04452"/>
    </source>
</evidence>
<dbReference type="PANTHER" id="PTHR30027">
    <property type="entry name" value="RIBOSOMAL RNA SMALL SUBUNIT METHYLTRANSFERASE E"/>
    <property type="match status" value="1"/>
</dbReference>
<evidence type="ECO:0000259" key="12">
    <source>
        <dbReference type="Pfam" id="PF20260"/>
    </source>
</evidence>
<dbReference type="GO" id="GO:0070042">
    <property type="term" value="F:rRNA (uridine-N3-)-methyltransferase activity"/>
    <property type="evidence" value="ECO:0007669"/>
    <property type="project" value="TreeGrafter"/>
</dbReference>
<dbReference type="SUPFAM" id="SSF88697">
    <property type="entry name" value="PUA domain-like"/>
    <property type="match status" value="1"/>
</dbReference>
<evidence type="ECO:0000256" key="7">
    <source>
        <dbReference type="ARBA" id="ARBA00022679"/>
    </source>
</evidence>
<dbReference type="EC" id="2.1.1.193" evidence="3"/>
<name>A0AAV1I139_9CHLO</name>
<dbReference type="InterPro" id="IPR006700">
    <property type="entry name" value="RsmE"/>
</dbReference>
<comment type="function">
    <text evidence="9">Specifically methylates the N3 position of the uracil ring of uridine 1498 (m3U1498) in 16S rRNA. Acts on the fully assembled 30S ribosomal subunit.</text>
</comment>
<dbReference type="Pfam" id="PF20260">
    <property type="entry name" value="PUA_4"/>
    <property type="match status" value="1"/>
</dbReference>
<dbReference type="InterPro" id="IPR015947">
    <property type="entry name" value="PUA-like_sf"/>
</dbReference>
<dbReference type="InterPro" id="IPR046886">
    <property type="entry name" value="RsmE_MTase_dom"/>
</dbReference>
<dbReference type="CDD" id="cd18084">
    <property type="entry name" value="RsmE-like"/>
    <property type="match status" value="1"/>
</dbReference>
<keyword evidence="8" id="KW-0949">S-adenosyl-L-methionine</keyword>
<reference evidence="13 14" key="1">
    <citation type="submission" date="2023-10" db="EMBL/GenBank/DDBJ databases">
        <authorList>
            <person name="Maclean D."/>
            <person name="Macfadyen A."/>
        </authorList>
    </citation>
    <scope>NUCLEOTIDE SEQUENCE [LARGE SCALE GENOMIC DNA]</scope>
</reference>
<gene>
    <name evidence="13" type="ORF">CVIRNUC_003187</name>
</gene>
<feature type="domain" description="Ribosomal RNA small subunit methyltransferase E methyltransferase" evidence="11">
    <location>
        <begin position="199"/>
        <end position="327"/>
    </location>
</feature>
<evidence type="ECO:0000256" key="3">
    <source>
        <dbReference type="ARBA" id="ARBA00012328"/>
    </source>
</evidence>
<feature type="domain" description="Ribosomal RNA small subunit methyltransferase E PUA-like" evidence="12">
    <location>
        <begin position="78"/>
        <end position="117"/>
    </location>
</feature>
<keyword evidence="7" id="KW-0808">Transferase</keyword>
<comment type="caution">
    <text evidence="13">The sequence shown here is derived from an EMBL/GenBank/DDBJ whole genome shotgun (WGS) entry which is preliminary data.</text>
</comment>
<evidence type="ECO:0000256" key="9">
    <source>
        <dbReference type="ARBA" id="ARBA00025699"/>
    </source>
</evidence>
<accession>A0AAV1I139</accession>
<dbReference type="InterPro" id="IPR046887">
    <property type="entry name" value="RsmE_PUA-like"/>
</dbReference>
<evidence type="ECO:0000313" key="14">
    <source>
        <dbReference type="Proteomes" id="UP001314263"/>
    </source>
</evidence>
<evidence type="ECO:0000256" key="4">
    <source>
        <dbReference type="ARBA" id="ARBA00022490"/>
    </source>
</evidence>
<dbReference type="GO" id="GO:0005737">
    <property type="term" value="C:cytoplasm"/>
    <property type="evidence" value="ECO:0007669"/>
    <property type="project" value="UniProtKB-SubCell"/>
</dbReference>
<comment type="similarity">
    <text evidence="2">Belongs to the RNA methyltransferase RsmE family.</text>
</comment>
<dbReference type="PANTHER" id="PTHR30027:SF3">
    <property type="entry name" value="16S RRNA (URACIL(1498)-N(3))-METHYLTRANSFERASE"/>
    <property type="match status" value="1"/>
</dbReference>
<dbReference type="Gene3D" id="3.40.1280.10">
    <property type="match status" value="1"/>
</dbReference>
<evidence type="ECO:0000256" key="10">
    <source>
        <dbReference type="ARBA" id="ARBA00047944"/>
    </source>
</evidence>
<comment type="subcellular location">
    <subcellularLocation>
        <location evidence="1">Cytoplasm</location>
    </subcellularLocation>
</comment>
<keyword evidence="5" id="KW-0698">rRNA processing</keyword>
<proteinExistence type="inferred from homology"/>
<dbReference type="InterPro" id="IPR029026">
    <property type="entry name" value="tRNA_m1G_MTases_N"/>
</dbReference>
<sequence length="332" mass="36233">MSPPFYAASVCYRPLKQLLRATRASQLVFSSQNVTNRSLICCRACSEEARPSKRPPRFYVPEKALQFSQPGATFQLGTEETHHALKVLRLREGAALEVCDGSGTIAAAFLKGIGSNHKAFVETSQPPKMYPWQGPKWELVAACFSLKGGRADFLVEKAAELGAYSLRPILTVRSPYLGRRPVIIEVVSVSDDSEEEQEDVETPDIKRRNRWRRVAQAATKQSLRSTTMAIRVPVHVKELADHVRKASLALVGVEGAPAIMDVLEQQADALAGMQRPGAKPGLLLVGPEGDFTPDELQALIDAGAKPVGLGPNRLRVETAALAMLTAVTLRTW</sequence>
<evidence type="ECO:0000256" key="6">
    <source>
        <dbReference type="ARBA" id="ARBA00022603"/>
    </source>
</evidence>
<evidence type="ECO:0000256" key="2">
    <source>
        <dbReference type="ARBA" id="ARBA00005528"/>
    </source>
</evidence>